<evidence type="ECO:0000256" key="3">
    <source>
        <dbReference type="ARBA" id="ARBA00022597"/>
    </source>
</evidence>
<evidence type="ECO:0000313" key="9">
    <source>
        <dbReference type="EMBL" id="KAF6147438.1"/>
    </source>
</evidence>
<comment type="caution">
    <text evidence="9">The sequence shown here is derived from an EMBL/GenBank/DDBJ whole genome shotgun (WGS) entry which is preliminary data.</text>
</comment>
<keyword evidence="3" id="KW-0762">Sugar transport</keyword>
<reference evidence="9 10" key="1">
    <citation type="journal article" date="2020" name="IScience">
        <title>Genome Sequencing of the Endangered Kingdonia uniflora (Circaeasteraceae, Ranunculales) Reveals Potential Mechanisms of Evolutionary Specialization.</title>
        <authorList>
            <person name="Sun Y."/>
            <person name="Deng T."/>
            <person name="Zhang A."/>
            <person name="Moore M.J."/>
            <person name="Landis J.B."/>
            <person name="Lin N."/>
            <person name="Zhang H."/>
            <person name="Zhang X."/>
            <person name="Huang J."/>
            <person name="Zhang X."/>
            <person name="Sun H."/>
            <person name="Wang H."/>
        </authorList>
    </citation>
    <scope>NUCLEOTIDE SEQUENCE [LARGE SCALE GENOMIC DNA]</scope>
    <source>
        <strain evidence="9">TB1705</strain>
        <tissue evidence="9">Leaf</tissue>
    </source>
</reference>
<keyword evidence="6 8" id="KW-1133">Transmembrane helix</keyword>
<evidence type="ECO:0000256" key="4">
    <source>
        <dbReference type="ARBA" id="ARBA00022692"/>
    </source>
</evidence>
<evidence type="ECO:0000313" key="10">
    <source>
        <dbReference type="Proteomes" id="UP000541444"/>
    </source>
</evidence>
<protein>
    <submittedName>
        <fullName evidence="9">Uncharacterized protein</fullName>
    </submittedName>
</protein>
<keyword evidence="7 8" id="KW-0472">Membrane</keyword>
<sequence length="330" mass="36196">MGREVYHGDPKGVPDEILAYDQGVREGAFGLLLNSVVLGINSFLIEPMCQRMGARLVWAMSNFIVFACMAGISIISLFSVSEYSEGIQHVLGGSKSIRIASLVVFTLLGFPLSITYSVPFSVTAELTSDTGGGQAIIKFAYEQYLFCRTGYWGIESCNFHPPGPWDALFGGDNIPAIVPASVFSLLGGVITVIRLPKVLGTSYKSTDTGNRACFFFIHLALWPHYRPCGRFNLALVFEVINVFQSPDQRNSASAIFCLWMAAGNILGFSAGSNGNWYSINVFEMAPSLNVVELRKTGGDTLEFNNFYKSFSSRLKDIVWKSEGNSEETRS</sequence>
<dbReference type="EMBL" id="JACGCM010001903">
    <property type="protein sequence ID" value="KAF6147438.1"/>
    <property type="molecule type" value="Genomic_DNA"/>
</dbReference>
<dbReference type="Proteomes" id="UP000541444">
    <property type="component" value="Unassembled WGS sequence"/>
</dbReference>
<evidence type="ECO:0000256" key="7">
    <source>
        <dbReference type="ARBA" id="ARBA00023136"/>
    </source>
</evidence>
<evidence type="ECO:0000256" key="1">
    <source>
        <dbReference type="ARBA" id="ARBA00004141"/>
    </source>
</evidence>
<evidence type="ECO:0000256" key="6">
    <source>
        <dbReference type="ARBA" id="ARBA00022989"/>
    </source>
</evidence>
<name>A0A7J7LY34_9MAGN</name>
<keyword evidence="5" id="KW-0769">Symport</keyword>
<feature type="transmembrane region" description="Helical" evidence="8">
    <location>
        <begin position="99"/>
        <end position="118"/>
    </location>
</feature>
<evidence type="ECO:0000256" key="5">
    <source>
        <dbReference type="ARBA" id="ARBA00022847"/>
    </source>
</evidence>
<feature type="transmembrane region" description="Helical" evidence="8">
    <location>
        <begin position="57"/>
        <end position="78"/>
    </location>
</feature>
<feature type="transmembrane region" description="Helical" evidence="8">
    <location>
        <begin position="174"/>
        <end position="195"/>
    </location>
</feature>
<dbReference type="PANTHER" id="PTHR19432:SF35">
    <property type="entry name" value="SOLUTE CARRIER FAMILY 45 MEMBER 3 ISOFORM X1"/>
    <property type="match status" value="1"/>
</dbReference>
<dbReference type="Gene3D" id="3.30.310.80">
    <property type="entry name" value="Kinase associated domain 1, KA1"/>
    <property type="match status" value="1"/>
</dbReference>
<dbReference type="OrthoDB" id="28755at2759"/>
<dbReference type="GO" id="GO:0016020">
    <property type="term" value="C:membrane"/>
    <property type="evidence" value="ECO:0007669"/>
    <property type="project" value="UniProtKB-SubCell"/>
</dbReference>
<dbReference type="PANTHER" id="PTHR19432">
    <property type="entry name" value="SUGAR TRANSPORTER"/>
    <property type="match status" value="1"/>
</dbReference>
<comment type="subcellular location">
    <subcellularLocation>
        <location evidence="1">Membrane</location>
        <topology evidence="1">Multi-pass membrane protein</topology>
    </subcellularLocation>
</comment>
<evidence type="ECO:0000256" key="2">
    <source>
        <dbReference type="ARBA" id="ARBA00022448"/>
    </source>
</evidence>
<evidence type="ECO:0000256" key="8">
    <source>
        <dbReference type="SAM" id="Phobius"/>
    </source>
</evidence>
<keyword evidence="10" id="KW-1185">Reference proteome</keyword>
<keyword evidence="4 8" id="KW-0812">Transmembrane</keyword>
<dbReference type="AlphaFoldDB" id="A0A7J7LY34"/>
<organism evidence="9 10">
    <name type="scientific">Kingdonia uniflora</name>
    <dbReference type="NCBI Taxonomy" id="39325"/>
    <lineage>
        <taxon>Eukaryota</taxon>
        <taxon>Viridiplantae</taxon>
        <taxon>Streptophyta</taxon>
        <taxon>Embryophyta</taxon>
        <taxon>Tracheophyta</taxon>
        <taxon>Spermatophyta</taxon>
        <taxon>Magnoliopsida</taxon>
        <taxon>Ranunculales</taxon>
        <taxon>Circaeasteraceae</taxon>
        <taxon>Kingdonia</taxon>
    </lineage>
</organism>
<keyword evidence="2" id="KW-0813">Transport</keyword>
<accession>A0A7J7LY34</accession>
<gene>
    <name evidence="9" type="ORF">GIB67_022098</name>
</gene>
<proteinExistence type="predicted"/>
<dbReference type="GO" id="GO:0008506">
    <property type="term" value="F:sucrose:proton symporter activity"/>
    <property type="evidence" value="ECO:0007669"/>
    <property type="project" value="TreeGrafter"/>
</dbReference>